<protein>
    <recommendedName>
        <fullName evidence="11">D-methionine transport system substrate-binding protein</fullName>
    </recommendedName>
</protein>
<comment type="caution">
    <text evidence="9">The sequence shown here is derived from an EMBL/GenBank/DDBJ whole genome shotgun (WGS) entry which is preliminary data.</text>
</comment>
<feature type="compositionally biased region" description="Acidic residues" evidence="7">
    <location>
        <begin position="273"/>
        <end position="301"/>
    </location>
</feature>
<evidence type="ECO:0000256" key="6">
    <source>
        <dbReference type="ARBA" id="ARBA00023288"/>
    </source>
</evidence>
<evidence type="ECO:0000256" key="7">
    <source>
        <dbReference type="SAM" id="MobiDB-lite"/>
    </source>
</evidence>
<dbReference type="PANTHER" id="PTHR30429:SF1">
    <property type="entry name" value="D-METHIONINE-BINDING LIPOPROTEIN METQ-RELATED"/>
    <property type="match status" value="1"/>
</dbReference>
<proteinExistence type="inferred from homology"/>
<dbReference type="Gene3D" id="3.40.190.10">
    <property type="entry name" value="Periplasmic binding protein-like II"/>
    <property type="match status" value="2"/>
</dbReference>
<keyword evidence="4" id="KW-0472">Membrane</keyword>
<keyword evidence="6" id="KW-0449">Lipoprotein</keyword>
<dbReference type="SUPFAM" id="SSF53850">
    <property type="entry name" value="Periplasmic binding protein-like II"/>
    <property type="match status" value="1"/>
</dbReference>
<evidence type="ECO:0000256" key="5">
    <source>
        <dbReference type="ARBA" id="ARBA00023139"/>
    </source>
</evidence>
<dbReference type="Pfam" id="PF03180">
    <property type="entry name" value="Lipoprotein_9"/>
    <property type="match status" value="1"/>
</dbReference>
<dbReference type="RefSeq" id="WP_197104282.1">
    <property type="nucleotide sequence ID" value="NZ_JACCEL010000010.1"/>
</dbReference>
<keyword evidence="10" id="KW-1185">Reference proteome</keyword>
<evidence type="ECO:0000256" key="4">
    <source>
        <dbReference type="ARBA" id="ARBA00023136"/>
    </source>
</evidence>
<evidence type="ECO:0000256" key="8">
    <source>
        <dbReference type="SAM" id="SignalP"/>
    </source>
</evidence>
<feature type="region of interest" description="Disordered" evidence="7">
    <location>
        <begin position="267"/>
        <end position="301"/>
    </location>
</feature>
<evidence type="ECO:0000256" key="2">
    <source>
        <dbReference type="ARBA" id="ARBA00008973"/>
    </source>
</evidence>
<evidence type="ECO:0008006" key="11">
    <source>
        <dbReference type="Google" id="ProtNLM"/>
    </source>
</evidence>
<dbReference type="EMBL" id="JACCEL010000010">
    <property type="protein sequence ID" value="MBG9978167.1"/>
    <property type="molecule type" value="Genomic_DNA"/>
</dbReference>
<organism evidence="9 10">
    <name type="scientific">Ruoffia tabacinasalis</name>
    <dbReference type="NCBI Taxonomy" id="87458"/>
    <lineage>
        <taxon>Bacteria</taxon>
        <taxon>Bacillati</taxon>
        <taxon>Bacillota</taxon>
        <taxon>Bacilli</taxon>
        <taxon>Lactobacillales</taxon>
        <taxon>Aerococcaceae</taxon>
        <taxon>Ruoffia</taxon>
    </lineage>
</organism>
<dbReference type="Proteomes" id="UP000823401">
    <property type="component" value="Unassembled WGS sequence"/>
</dbReference>
<keyword evidence="3 8" id="KW-0732">Signal</keyword>
<reference evidence="9 10" key="1">
    <citation type="submission" date="2020-07" db="EMBL/GenBank/DDBJ databases">
        <title>Facklamia lactis sp. nov., isolated from raw milk.</title>
        <authorList>
            <person name="Doll E.V."/>
            <person name="Huptas C."/>
            <person name="Staib L."/>
            <person name="Wenning M."/>
            <person name="Scherer S."/>
        </authorList>
    </citation>
    <scope>NUCLEOTIDE SEQUENCE [LARGE SCALE GENOMIC DNA]</scope>
    <source>
        <strain evidence="9 10">DSM 104272</strain>
    </source>
</reference>
<evidence type="ECO:0000256" key="3">
    <source>
        <dbReference type="ARBA" id="ARBA00022729"/>
    </source>
</evidence>
<gene>
    <name evidence="9" type="ORF">HYQ42_05135</name>
</gene>
<name>A0ABS0LIR9_9LACT</name>
<evidence type="ECO:0000313" key="10">
    <source>
        <dbReference type="Proteomes" id="UP000823401"/>
    </source>
</evidence>
<evidence type="ECO:0000256" key="1">
    <source>
        <dbReference type="ARBA" id="ARBA00004635"/>
    </source>
</evidence>
<feature type="signal peptide" evidence="8">
    <location>
        <begin position="1"/>
        <end position="21"/>
    </location>
</feature>
<keyword evidence="5" id="KW-0564">Palmitate</keyword>
<comment type="subcellular location">
    <subcellularLocation>
        <location evidence="1">Membrane</location>
        <topology evidence="1">Lipid-anchor</topology>
    </subcellularLocation>
</comment>
<accession>A0ABS0LIR9</accession>
<dbReference type="InterPro" id="IPR004872">
    <property type="entry name" value="Lipoprotein_NlpA"/>
</dbReference>
<sequence length="301" mass="32980">MFKKGLLVSALALLVGGFAPAAANVSAQEEENVLKVASHLPPMTDVVEIASEVIAEPYSIELVEVSDNIQYNEALLNDEVYANFAQHEPFAEIFNEERDGDLVAIQPVYNAVVGFYSSVYDSIDQIEDGAEVAIPSDITNEGRALLILEDHDLISLNDEAGLFPTVEDIEENPHNLEFTHIDLLNLTGAYEDGIELVFNYPTYIASIDLTTDDALILEDEDDNTYAIQLVIREGNLDTEATKALQAAFASPEVLEFLDELGAEKHLAPAFSLDGEEDEDEDEDDAEDADEDSSESEEESAE</sequence>
<feature type="chain" id="PRO_5045721806" description="D-methionine transport system substrate-binding protein" evidence="8">
    <location>
        <begin position="22"/>
        <end position="301"/>
    </location>
</feature>
<comment type="similarity">
    <text evidence="2">Belongs to the NlpA lipoprotein family.</text>
</comment>
<dbReference type="PANTHER" id="PTHR30429">
    <property type="entry name" value="D-METHIONINE-BINDING LIPOPROTEIN METQ"/>
    <property type="match status" value="1"/>
</dbReference>
<evidence type="ECO:0000313" key="9">
    <source>
        <dbReference type="EMBL" id="MBG9978167.1"/>
    </source>
</evidence>